<evidence type="ECO:0000256" key="1">
    <source>
        <dbReference type="SAM" id="MobiDB-lite"/>
    </source>
</evidence>
<proteinExistence type="predicted"/>
<dbReference type="EMBL" id="JAADJG010000471">
    <property type="protein sequence ID" value="KAF4446237.1"/>
    <property type="molecule type" value="Genomic_DNA"/>
</dbReference>
<feature type="transmembrane region" description="Helical" evidence="2">
    <location>
        <begin position="114"/>
        <end position="135"/>
    </location>
</feature>
<keyword evidence="2" id="KW-0812">Transmembrane</keyword>
<keyword evidence="2" id="KW-0472">Membrane</keyword>
<dbReference type="AlphaFoldDB" id="A0A8H4P2N6"/>
<name>A0A8H4P2N6_9HYPO</name>
<sequence>MPSNYEKLSRPSGETNLAIPEKAATNVTVNETPRVSTTSTPRTDKLNPFDTDIEAMVTTRTSDSCMHKTSSSPLASKTDCQVWPGKDHWKQQAKAAKAKNRCSCMAHLSQRNRWIAKGLIILLVVGIAVGVGFGVSKPLNAPIWGDKDDK</sequence>
<accession>A0A8H4P2N6</accession>
<feature type="compositionally biased region" description="Low complexity" evidence="1">
    <location>
        <begin position="32"/>
        <end position="41"/>
    </location>
</feature>
<feature type="region of interest" description="Disordered" evidence="1">
    <location>
        <begin position="1"/>
        <end position="50"/>
    </location>
</feature>
<reference evidence="3" key="1">
    <citation type="submission" date="2020-01" db="EMBL/GenBank/DDBJ databases">
        <title>Identification and distribution of gene clusters putatively required for synthesis of sphingolipid metabolism inhibitors in phylogenetically diverse species of the filamentous fungus Fusarium.</title>
        <authorList>
            <person name="Kim H.-S."/>
            <person name="Busman M."/>
            <person name="Brown D.W."/>
            <person name="Divon H."/>
            <person name="Uhlig S."/>
            <person name="Proctor R.H."/>
        </authorList>
    </citation>
    <scope>NUCLEOTIDE SEQUENCE</scope>
    <source>
        <strain evidence="3">NRRL 53441</strain>
    </source>
</reference>
<dbReference type="Proteomes" id="UP000605986">
    <property type="component" value="Unassembled WGS sequence"/>
</dbReference>
<keyword evidence="4" id="KW-1185">Reference proteome</keyword>
<comment type="caution">
    <text evidence="3">The sequence shown here is derived from an EMBL/GenBank/DDBJ whole genome shotgun (WGS) entry which is preliminary data.</text>
</comment>
<evidence type="ECO:0000256" key="2">
    <source>
        <dbReference type="SAM" id="Phobius"/>
    </source>
</evidence>
<protein>
    <submittedName>
        <fullName evidence="3">Uncharacterized protein</fullName>
    </submittedName>
</protein>
<keyword evidence="2" id="KW-1133">Transmembrane helix</keyword>
<dbReference type="OrthoDB" id="5214669at2759"/>
<evidence type="ECO:0000313" key="3">
    <source>
        <dbReference type="EMBL" id="KAF4446237.1"/>
    </source>
</evidence>
<organism evidence="3 4">
    <name type="scientific">Fusarium austroafricanum</name>
    <dbReference type="NCBI Taxonomy" id="2364996"/>
    <lineage>
        <taxon>Eukaryota</taxon>
        <taxon>Fungi</taxon>
        <taxon>Dikarya</taxon>
        <taxon>Ascomycota</taxon>
        <taxon>Pezizomycotina</taxon>
        <taxon>Sordariomycetes</taxon>
        <taxon>Hypocreomycetidae</taxon>
        <taxon>Hypocreales</taxon>
        <taxon>Nectriaceae</taxon>
        <taxon>Fusarium</taxon>
        <taxon>Fusarium concolor species complex</taxon>
    </lineage>
</organism>
<gene>
    <name evidence="3" type="ORF">F53441_10122</name>
</gene>
<evidence type="ECO:0000313" key="4">
    <source>
        <dbReference type="Proteomes" id="UP000605986"/>
    </source>
</evidence>